<dbReference type="Proteomes" id="UP000228934">
    <property type="component" value="Unassembled WGS sequence"/>
</dbReference>
<dbReference type="AlphaFoldDB" id="A0A2G9SKY5"/>
<proteinExistence type="predicted"/>
<reference evidence="2" key="1">
    <citation type="journal article" date="2017" name="Nat. Commun.">
        <title>The North American bullfrog draft genome provides insight into hormonal regulation of long noncoding RNA.</title>
        <authorList>
            <person name="Hammond S.A."/>
            <person name="Warren R.L."/>
            <person name="Vandervalk B.P."/>
            <person name="Kucuk E."/>
            <person name="Khan H."/>
            <person name="Gibb E.A."/>
            <person name="Pandoh P."/>
            <person name="Kirk H."/>
            <person name="Zhao Y."/>
            <person name="Jones M."/>
            <person name="Mungall A.J."/>
            <person name="Coope R."/>
            <person name="Pleasance S."/>
            <person name="Moore R.A."/>
            <person name="Holt R.A."/>
            <person name="Round J.M."/>
            <person name="Ohora S."/>
            <person name="Walle B.V."/>
            <person name="Veldhoen N."/>
            <person name="Helbing C.C."/>
            <person name="Birol I."/>
        </authorList>
    </citation>
    <scope>NUCLEOTIDE SEQUENCE [LARGE SCALE GENOMIC DNA]</scope>
</reference>
<accession>A0A2G9SKY5</accession>
<evidence type="ECO:0000313" key="1">
    <source>
        <dbReference type="EMBL" id="PIO40820.1"/>
    </source>
</evidence>
<protein>
    <submittedName>
        <fullName evidence="1">Uncharacterized protein</fullName>
    </submittedName>
</protein>
<sequence>MHGKPLCHVYGFTQPACTPFLVFISSLSKESMVYIYYNNTPIYKISLKKEKYTSM</sequence>
<dbReference type="EMBL" id="KV923705">
    <property type="protein sequence ID" value="PIO40820.1"/>
    <property type="molecule type" value="Genomic_DNA"/>
</dbReference>
<gene>
    <name evidence="1" type="ORF">AB205_0220920</name>
</gene>
<keyword evidence="2" id="KW-1185">Reference proteome</keyword>
<evidence type="ECO:0000313" key="2">
    <source>
        <dbReference type="Proteomes" id="UP000228934"/>
    </source>
</evidence>
<organism evidence="1 2">
    <name type="scientific">Aquarana catesbeiana</name>
    <name type="common">American bullfrog</name>
    <name type="synonym">Rana catesbeiana</name>
    <dbReference type="NCBI Taxonomy" id="8400"/>
    <lineage>
        <taxon>Eukaryota</taxon>
        <taxon>Metazoa</taxon>
        <taxon>Chordata</taxon>
        <taxon>Craniata</taxon>
        <taxon>Vertebrata</taxon>
        <taxon>Euteleostomi</taxon>
        <taxon>Amphibia</taxon>
        <taxon>Batrachia</taxon>
        <taxon>Anura</taxon>
        <taxon>Neobatrachia</taxon>
        <taxon>Ranoidea</taxon>
        <taxon>Ranidae</taxon>
        <taxon>Aquarana</taxon>
    </lineage>
</organism>
<name>A0A2G9SKY5_AQUCT</name>